<reference evidence="2 3" key="1">
    <citation type="submission" date="2016-06" db="EMBL/GenBank/DDBJ databases">
        <authorList>
            <person name="Kjaerup R.B."/>
            <person name="Dalgaard T.S."/>
            <person name="Juul-Madsen H.R."/>
        </authorList>
    </citation>
    <scope>NUCLEOTIDE SEQUENCE [LARGE SCALE GENOMIC DNA]</scope>
</reference>
<evidence type="ECO:0000313" key="2">
    <source>
        <dbReference type="EMBL" id="SMQ56569.1"/>
    </source>
</evidence>
<evidence type="ECO:0000313" key="3">
    <source>
        <dbReference type="Proteomes" id="UP000215127"/>
    </source>
</evidence>
<name>A0A1X7SA83_ZYMT9</name>
<protein>
    <submittedName>
        <fullName evidence="2">Uncharacterized protein</fullName>
    </submittedName>
</protein>
<sequence length="161" mass="18054">MCAECGEQETPQLGSATTSTSTPAAPARLSCSPLTHRPVPPSPSRQQPHPPSRQRPYSPSRQRPLEVFPKIGHHTTIELLDDRNPPASELASGSKDDDRNIRRDDHNREHDYDDEEQQDPASSNLWTLHTAVFIAAPSSRSDRQFLFTILRIDDDIPVTRN</sequence>
<organism evidence="2 3">
    <name type="scientific">Zymoseptoria tritici (strain ST99CH_3D7)</name>
    <dbReference type="NCBI Taxonomy" id="1276538"/>
    <lineage>
        <taxon>Eukaryota</taxon>
        <taxon>Fungi</taxon>
        <taxon>Dikarya</taxon>
        <taxon>Ascomycota</taxon>
        <taxon>Pezizomycotina</taxon>
        <taxon>Dothideomycetes</taxon>
        <taxon>Dothideomycetidae</taxon>
        <taxon>Mycosphaerellales</taxon>
        <taxon>Mycosphaerellaceae</taxon>
        <taxon>Zymoseptoria</taxon>
    </lineage>
</organism>
<proteinExistence type="predicted"/>
<dbReference type="AlphaFoldDB" id="A0A1X7SA83"/>
<dbReference type="EMBL" id="LT853708">
    <property type="protein sequence ID" value="SMQ56569.1"/>
    <property type="molecule type" value="Genomic_DNA"/>
</dbReference>
<gene>
    <name evidence="2" type="ORF">ZT3D7_G11724</name>
</gene>
<accession>A0A1X7SA83</accession>
<dbReference type="Proteomes" id="UP000215127">
    <property type="component" value="Chromosome 20"/>
</dbReference>
<evidence type="ECO:0000256" key="1">
    <source>
        <dbReference type="SAM" id="MobiDB-lite"/>
    </source>
</evidence>
<feature type="region of interest" description="Disordered" evidence="1">
    <location>
        <begin position="1"/>
        <end position="123"/>
    </location>
</feature>
<feature type="compositionally biased region" description="Low complexity" evidence="1">
    <location>
        <begin position="15"/>
        <end position="27"/>
    </location>
</feature>
<keyword evidence="3" id="KW-1185">Reference proteome</keyword>
<feature type="compositionally biased region" description="Pro residues" evidence="1">
    <location>
        <begin position="38"/>
        <end position="53"/>
    </location>
</feature>
<feature type="compositionally biased region" description="Basic and acidic residues" evidence="1">
    <location>
        <begin position="94"/>
        <end position="111"/>
    </location>
</feature>